<dbReference type="Proteomes" id="UP000799755">
    <property type="component" value="Unassembled WGS sequence"/>
</dbReference>
<accession>A0ACB6R0C7</accession>
<organism evidence="1 2">
    <name type="scientific">Lindgomyces ingoldianus</name>
    <dbReference type="NCBI Taxonomy" id="673940"/>
    <lineage>
        <taxon>Eukaryota</taxon>
        <taxon>Fungi</taxon>
        <taxon>Dikarya</taxon>
        <taxon>Ascomycota</taxon>
        <taxon>Pezizomycotina</taxon>
        <taxon>Dothideomycetes</taxon>
        <taxon>Pleosporomycetidae</taxon>
        <taxon>Pleosporales</taxon>
        <taxon>Lindgomycetaceae</taxon>
        <taxon>Lindgomyces</taxon>
    </lineage>
</organism>
<keyword evidence="2" id="KW-1185">Reference proteome</keyword>
<gene>
    <name evidence="1" type="ORF">BDR25DRAFT_324103</name>
</gene>
<protein>
    <submittedName>
        <fullName evidence="1">Uncharacterized protein</fullName>
    </submittedName>
</protein>
<name>A0ACB6R0C7_9PLEO</name>
<proteinExistence type="predicted"/>
<sequence length="349" mass="37998">MPIKDYGVWKATPVSYTYETKEQDSVSPHLSLIFSDDEPGNARAAINIKSGDHSDSRLVYWAAPNFKHPITQQLSSLQPGFAPLDDAGAGSIALDFIRGNLFQRQSGRILPHDIPGANNDILDVLKPILDRSIKDDATIYLYGSHFNDGKGIHNVHMNQGSPRRWSRDNGVYHDGALLIQFNDHWEGIFIAFASQAVHTNDGPSRPGQPIPPTGYLTWANFLDSETPEDDRNTHEIVDRPVVITEALVNPIGPDNQPGGAPETVTLTNRSASVIDLSHWTVRNKSNESQTLPDGAQLGAGESKTFEVPGAPLSNKGGIITLLNAQGLKVHGVSYTKDQARKEGVAISFA</sequence>
<dbReference type="EMBL" id="MU003501">
    <property type="protein sequence ID" value="KAF2472774.1"/>
    <property type="molecule type" value="Genomic_DNA"/>
</dbReference>
<evidence type="ECO:0000313" key="1">
    <source>
        <dbReference type="EMBL" id="KAF2472774.1"/>
    </source>
</evidence>
<comment type="caution">
    <text evidence="1">The sequence shown here is derived from an EMBL/GenBank/DDBJ whole genome shotgun (WGS) entry which is preliminary data.</text>
</comment>
<reference evidence="1" key="1">
    <citation type="journal article" date="2020" name="Stud. Mycol.">
        <title>101 Dothideomycetes genomes: a test case for predicting lifestyles and emergence of pathogens.</title>
        <authorList>
            <person name="Haridas S."/>
            <person name="Albert R."/>
            <person name="Binder M."/>
            <person name="Bloem J."/>
            <person name="Labutti K."/>
            <person name="Salamov A."/>
            <person name="Andreopoulos B."/>
            <person name="Baker S."/>
            <person name="Barry K."/>
            <person name="Bills G."/>
            <person name="Bluhm B."/>
            <person name="Cannon C."/>
            <person name="Castanera R."/>
            <person name="Culley D."/>
            <person name="Daum C."/>
            <person name="Ezra D."/>
            <person name="Gonzalez J."/>
            <person name="Henrissat B."/>
            <person name="Kuo A."/>
            <person name="Liang C."/>
            <person name="Lipzen A."/>
            <person name="Lutzoni F."/>
            <person name="Magnuson J."/>
            <person name="Mondo S."/>
            <person name="Nolan M."/>
            <person name="Ohm R."/>
            <person name="Pangilinan J."/>
            <person name="Park H.-J."/>
            <person name="Ramirez L."/>
            <person name="Alfaro M."/>
            <person name="Sun H."/>
            <person name="Tritt A."/>
            <person name="Yoshinaga Y."/>
            <person name="Zwiers L.-H."/>
            <person name="Turgeon B."/>
            <person name="Goodwin S."/>
            <person name="Spatafora J."/>
            <person name="Crous P."/>
            <person name="Grigoriev I."/>
        </authorList>
    </citation>
    <scope>NUCLEOTIDE SEQUENCE</scope>
    <source>
        <strain evidence="1">ATCC 200398</strain>
    </source>
</reference>
<evidence type="ECO:0000313" key="2">
    <source>
        <dbReference type="Proteomes" id="UP000799755"/>
    </source>
</evidence>